<organism evidence="2 3">
    <name type="scientific">Operophtera brumata</name>
    <name type="common">Winter moth</name>
    <name type="synonym">Phalaena brumata</name>
    <dbReference type="NCBI Taxonomy" id="104452"/>
    <lineage>
        <taxon>Eukaryota</taxon>
        <taxon>Metazoa</taxon>
        <taxon>Ecdysozoa</taxon>
        <taxon>Arthropoda</taxon>
        <taxon>Hexapoda</taxon>
        <taxon>Insecta</taxon>
        <taxon>Pterygota</taxon>
        <taxon>Neoptera</taxon>
        <taxon>Endopterygota</taxon>
        <taxon>Lepidoptera</taxon>
        <taxon>Glossata</taxon>
        <taxon>Ditrysia</taxon>
        <taxon>Geometroidea</taxon>
        <taxon>Geometridae</taxon>
        <taxon>Larentiinae</taxon>
        <taxon>Operophtera</taxon>
    </lineage>
</organism>
<evidence type="ECO:0000256" key="1">
    <source>
        <dbReference type="SAM" id="MobiDB-lite"/>
    </source>
</evidence>
<evidence type="ECO:0000313" key="3">
    <source>
        <dbReference type="Proteomes" id="UP000037510"/>
    </source>
</evidence>
<reference evidence="2 3" key="1">
    <citation type="journal article" date="2015" name="Genome Biol. Evol.">
        <title>The genome of winter moth (Operophtera brumata) provides a genomic perspective on sexual dimorphism and phenology.</title>
        <authorList>
            <person name="Derks M.F."/>
            <person name="Smit S."/>
            <person name="Salis L."/>
            <person name="Schijlen E."/>
            <person name="Bossers A."/>
            <person name="Mateman C."/>
            <person name="Pijl A.S."/>
            <person name="de Ridder D."/>
            <person name="Groenen M.A."/>
            <person name="Visser M.E."/>
            <person name="Megens H.J."/>
        </authorList>
    </citation>
    <scope>NUCLEOTIDE SEQUENCE [LARGE SCALE GENOMIC DNA]</scope>
    <source>
        <strain evidence="2">WM2013NL</strain>
        <tissue evidence="2">Head and thorax</tissue>
    </source>
</reference>
<proteinExistence type="predicted"/>
<dbReference type="EMBL" id="JTDY01002691">
    <property type="protein sequence ID" value="KOB70909.1"/>
    <property type="molecule type" value="Genomic_DNA"/>
</dbReference>
<feature type="region of interest" description="Disordered" evidence="1">
    <location>
        <begin position="286"/>
        <end position="322"/>
    </location>
</feature>
<dbReference type="AlphaFoldDB" id="A0A0L7L6H0"/>
<protein>
    <submittedName>
        <fullName evidence="2">Uncharacterized protein</fullName>
    </submittedName>
</protein>
<sequence length="341" mass="38002">MIPTKARVNRRMKALKLSKNLERKYKEVKCRECTVVVTPMDFAKILGRFTKVKIQYESSSKSKPKQTNVVSPNSRLKAKENGIVHRQAYNPHPAQKLLGLKKTTASPTLTSNVLKENNRLKKPEKLPYSEYNNKPQIKSNIKYYGVVFDKPMTSQKDIRNKISLQDLVSDINTNILPTEDWCIDYLPINGEPKDDKIYDRIAAELEDLMYNEKAKSNVKDSKDEFPSILDILNENTKDSPTKTVPASSVNLESSDVEAMLLGNTSPSTGPTPMDVDTAVTTTIKEAAQHTTKPGENTKTEEASTIDDNPASPSILDESDQKDASITDLGRLAGIVADCRGK</sequence>
<accession>A0A0L7L6H0</accession>
<evidence type="ECO:0000313" key="2">
    <source>
        <dbReference type="EMBL" id="KOB70909.1"/>
    </source>
</evidence>
<gene>
    <name evidence="2" type="ORF">OBRU01_06585</name>
</gene>
<keyword evidence="3" id="KW-1185">Reference proteome</keyword>
<comment type="caution">
    <text evidence="2">The sequence shown here is derived from an EMBL/GenBank/DDBJ whole genome shotgun (WGS) entry which is preliminary data.</text>
</comment>
<dbReference type="Proteomes" id="UP000037510">
    <property type="component" value="Unassembled WGS sequence"/>
</dbReference>
<name>A0A0L7L6H0_OPEBR</name>